<evidence type="ECO:0000256" key="3">
    <source>
        <dbReference type="ARBA" id="ARBA00023015"/>
    </source>
</evidence>
<feature type="compositionally biased region" description="Basic and acidic residues" evidence="7">
    <location>
        <begin position="13"/>
        <end position="30"/>
    </location>
</feature>
<dbReference type="Proteomes" id="UP001209878">
    <property type="component" value="Unassembled WGS sequence"/>
</dbReference>
<keyword evidence="5" id="KW-0804">Transcription</keyword>
<comment type="subcellular location">
    <subcellularLocation>
        <location evidence="1">Nucleus</location>
    </subcellularLocation>
</comment>
<dbReference type="EMBL" id="JAODUO010000036">
    <property type="protein sequence ID" value="KAK2192222.1"/>
    <property type="molecule type" value="Genomic_DNA"/>
</dbReference>
<dbReference type="GO" id="GO:0000978">
    <property type="term" value="F:RNA polymerase II cis-regulatory region sequence-specific DNA binding"/>
    <property type="evidence" value="ECO:0007669"/>
    <property type="project" value="TreeGrafter"/>
</dbReference>
<dbReference type="AlphaFoldDB" id="A0AAD9UK56"/>
<evidence type="ECO:0000256" key="2">
    <source>
        <dbReference type="ARBA" id="ARBA00006951"/>
    </source>
</evidence>
<dbReference type="GO" id="GO:0006351">
    <property type="term" value="P:DNA-templated transcription"/>
    <property type="evidence" value="ECO:0007669"/>
    <property type="project" value="InterPro"/>
</dbReference>
<evidence type="ECO:0000256" key="4">
    <source>
        <dbReference type="ARBA" id="ARBA00023125"/>
    </source>
</evidence>
<keyword evidence="6" id="KW-0539">Nucleus</keyword>
<evidence type="ECO:0000256" key="5">
    <source>
        <dbReference type="ARBA" id="ARBA00023163"/>
    </source>
</evidence>
<feature type="domain" description="BZIP" evidence="8">
    <location>
        <begin position="25"/>
        <end position="88"/>
    </location>
</feature>
<keyword evidence="4" id="KW-0238">DNA-binding</keyword>
<dbReference type="Gene3D" id="1.20.5.170">
    <property type="match status" value="1"/>
</dbReference>
<feature type="region of interest" description="Disordered" evidence="7">
    <location>
        <begin position="1"/>
        <end position="55"/>
    </location>
</feature>
<reference evidence="9" key="1">
    <citation type="journal article" date="2023" name="Mol. Biol. Evol.">
        <title>Third-Generation Sequencing Reveals the Adaptive Role of the Epigenome in Three Deep-Sea Polychaetes.</title>
        <authorList>
            <person name="Perez M."/>
            <person name="Aroh O."/>
            <person name="Sun Y."/>
            <person name="Lan Y."/>
            <person name="Juniper S.K."/>
            <person name="Young C.R."/>
            <person name="Angers B."/>
            <person name="Qian P.Y."/>
        </authorList>
    </citation>
    <scope>NUCLEOTIDE SEQUENCE</scope>
    <source>
        <strain evidence="9">R07B-5</strain>
    </source>
</reference>
<sequence>MPSSKARSVKSSPTDKSRQHVDSDVEDYHHKRERNNVSVKKSRQKSRSRAREMKDRVEKLRVENADLEHKVALLSKELGLLKELFIAHAGGTSDGHCSLTNIPTASVKCDVDENIVSVMVNKDHGYSAPTEKR</sequence>
<organism evidence="9 10">
    <name type="scientific">Ridgeia piscesae</name>
    <name type="common">Tubeworm</name>
    <dbReference type="NCBI Taxonomy" id="27915"/>
    <lineage>
        <taxon>Eukaryota</taxon>
        <taxon>Metazoa</taxon>
        <taxon>Spiralia</taxon>
        <taxon>Lophotrochozoa</taxon>
        <taxon>Annelida</taxon>
        <taxon>Polychaeta</taxon>
        <taxon>Sedentaria</taxon>
        <taxon>Canalipalpata</taxon>
        <taxon>Sabellida</taxon>
        <taxon>Siboglinidae</taxon>
        <taxon>Ridgeia</taxon>
    </lineage>
</organism>
<dbReference type="PANTHER" id="PTHR23334:SF69">
    <property type="entry name" value="CCAAT_ENHANCER-BINDING PROTEIN GAMMA"/>
    <property type="match status" value="1"/>
</dbReference>
<proteinExistence type="inferred from homology"/>
<evidence type="ECO:0000256" key="1">
    <source>
        <dbReference type="ARBA" id="ARBA00004123"/>
    </source>
</evidence>
<keyword evidence="3" id="KW-0805">Transcription regulation</keyword>
<evidence type="ECO:0000259" key="8">
    <source>
        <dbReference type="PROSITE" id="PS50217"/>
    </source>
</evidence>
<evidence type="ECO:0000313" key="10">
    <source>
        <dbReference type="Proteomes" id="UP001209878"/>
    </source>
</evidence>
<comment type="similarity">
    <text evidence="2">Belongs to the bZIP family. C/EBP subfamily.</text>
</comment>
<gene>
    <name evidence="9" type="ORF">NP493_36g01003</name>
</gene>
<comment type="caution">
    <text evidence="9">The sequence shown here is derived from an EMBL/GenBank/DDBJ whole genome shotgun (WGS) entry which is preliminary data.</text>
</comment>
<name>A0AAD9UK56_RIDPI</name>
<dbReference type="InterPro" id="IPR031106">
    <property type="entry name" value="C/EBP"/>
</dbReference>
<evidence type="ECO:0000256" key="7">
    <source>
        <dbReference type="SAM" id="MobiDB-lite"/>
    </source>
</evidence>
<evidence type="ECO:0000313" key="9">
    <source>
        <dbReference type="EMBL" id="KAK2192222.1"/>
    </source>
</evidence>
<dbReference type="InterPro" id="IPR004827">
    <property type="entry name" value="bZIP"/>
</dbReference>
<dbReference type="PANTHER" id="PTHR23334">
    <property type="entry name" value="CCAAT/ENHANCER BINDING PROTEIN"/>
    <property type="match status" value="1"/>
</dbReference>
<protein>
    <recommendedName>
        <fullName evidence="8">BZIP domain-containing protein</fullName>
    </recommendedName>
</protein>
<keyword evidence="10" id="KW-1185">Reference proteome</keyword>
<dbReference type="SMART" id="SM00338">
    <property type="entry name" value="BRLZ"/>
    <property type="match status" value="1"/>
</dbReference>
<dbReference type="InterPro" id="IPR046347">
    <property type="entry name" value="bZIP_sf"/>
</dbReference>
<dbReference type="SUPFAM" id="SSF57959">
    <property type="entry name" value="Leucine zipper domain"/>
    <property type="match status" value="1"/>
</dbReference>
<dbReference type="PROSITE" id="PS50217">
    <property type="entry name" value="BZIP"/>
    <property type="match status" value="1"/>
</dbReference>
<feature type="compositionally biased region" description="Polar residues" evidence="7">
    <location>
        <begin position="1"/>
        <end position="12"/>
    </location>
</feature>
<evidence type="ECO:0000256" key="6">
    <source>
        <dbReference type="ARBA" id="ARBA00023242"/>
    </source>
</evidence>
<dbReference type="Pfam" id="PF07716">
    <property type="entry name" value="bZIP_2"/>
    <property type="match status" value="1"/>
</dbReference>
<accession>A0AAD9UK56</accession>
<dbReference type="GO" id="GO:0000981">
    <property type="term" value="F:DNA-binding transcription factor activity, RNA polymerase II-specific"/>
    <property type="evidence" value="ECO:0007669"/>
    <property type="project" value="TreeGrafter"/>
</dbReference>
<dbReference type="GO" id="GO:0005634">
    <property type="term" value="C:nucleus"/>
    <property type="evidence" value="ECO:0007669"/>
    <property type="project" value="UniProtKB-SubCell"/>
</dbReference>